<dbReference type="AlphaFoldDB" id="A0A4Y8WMP8"/>
<keyword evidence="4" id="KW-0547">Nucleotide-binding</keyword>
<keyword evidence="3 8" id="KW-0808">Transferase</keyword>
<dbReference type="GO" id="GO:0005524">
    <property type="term" value="F:ATP binding"/>
    <property type="evidence" value="ECO:0007669"/>
    <property type="project" value="UniProtKB-KW"/>
</dbReference>
<dbReference type="Proteomes" id="UP000297225">
    <property type="component" value="Unassembled WGS sequence"/>
</dbReference>
<keyword evidence="5 8" id="KW-0418">Kinase</keyword>
<evidence type="ECO:0000256" key="4">
    <source>
        <dbReference type="ARBA" id="ARBA00022741"/>
    </source>
</evidence>
<dbReference type="Pfam" id="PF08543">
    <property type="entry name" value="Phos_pyr_kin"/>
    <property type="match status" value="1"/>
</dbReference>
<dbReference type="STRING" id="1122973.GCA_000379925_00328"/>
<dbReference type="CDD" id="cd01169">
    <property type="entry name" value="HMPP_kinase"/>
    <property type="match status" value="1"/>
</dbReference>
<evidence type="ECO:0000259" key="7">
    <source>
        <dbReference type="Pfam" id="PF08543"/>
    </source>
</evidence>
<dbReference type="FunFam" id="3.40.1190.20:FF:000003">
    <property type="entry name" value="Phosphomethylpyrimidine kinase ThiD"/>
    <property type="match status" value="1"/>
</dbReference>
<dbReference type="GO" id="GO:0008972">
    <property type="term" value="F:phosphomethylpyrimidine kinase activity"/>
    <property type="evidence" value="ECO:0007669"/>
    <property type="project" value="InterPro"/>
</dbReference>
<protein>
    <recommendedName>
        <fullName evidence="2">hydroxymethylpyrimidine kinase</fullName>
        <ecNumber evidence="2">2.7.1.49</ecNumber>
    </recommendedName>
</protein>
<dbReference type="SUPFAM" id="SSF53613">
    <property type="entry name" value="Ribokinase-like"/>
    <property type="match status" value="1"/>
</dbReference>
<dbReference type="GeneID" id="66797670"/>
<dbReference type="PANTHER" id="PTHR20858:SF17">
    <property type="entry name" value="HYDROXYMETHYLPYRIMIDINE_PHOSPHOMETHYLPYRIMIDINE KINASE THI20-RELATED"/>
    <property type="match status" value="1"/>
</dbReference>
<evidence type="ECO:0000256" key="1">
    <source>
        <dbReference type="ARBA" id="ARBA00004948"/>
    </source>
</evidence>
<evidence type="ECO:0000313" key="9">
    <source>
        <dbReference type="Proteomes" id="UP000297225"/>
    </source>
</evidence>
<keyword evidence="9" id="KW-1185">Reference proteome</keyword>
<dbReference type="RefSeq" id="WP_018357599.1">
    <property type="nucleotide sequence ID" value="NZ_CP197400.1"/>
</dbReference>
<accession>A0A4Y8WMP8</accession>
<dbReference type="GO" id="GO:0008902">
    <property type="term" value="F:hydroxymethylpyrimidine kinase activity"/>
    <property type="evidence" value="ECO:0007669"/>
    <property type="project" value="UniProtKB-EC"/>
</dbReference>
<keyword evidence="6" id="KW-0067">ATP-binding</keyword>
<evidence type="ECO:0000256" key="6">
    <source>
        <dbReference type="ARBA" id="ARBA00022840"/>
    </source>
</evidence>
<dbReference type="EMBL" id="SPNC01000187">
    <property type="protein sequence ID" value="TFH94112.1"/>
    <property type="molecule type" value="Genomic_DNA"/>
</dbReference>
<dbReference type="InterPro" id="IPR029056">
    <property type="entry name" value="Ribokinase-like"/>
</dbReference>
<evidence type="ECO:0000313" key="8">
    <source>
        <dbReference type="EMBL" id="TFH94112.1"/>
    </source>
</evidence>
<evidence type="ECO:0000256" key="3">
    <source>
        <dbReference type="ARBA" id="ARBA00022679"/>
    </source>
</evidence>
<dbReference type="InterPro" id="IPR013749">
    <property type="entry name" value="PM/HMP-P_kinase-1"/>
</dbReference>
<dbReference type="PANTHER" id="PTHR20858">
    <property type="entry name" value="PHOSPHOMETHYLPYRIMIDINE KINASE"/>
    <property type="match status" value="1"/>
</dbReference>
<dbReference type="OrthoDB" id="9810880at2"/>
<feature type="domain" description="Pyridoxamine kinase/Phosphomethylpyrimidine kinase" evidence="7">
    <location>
        <begin position="13"/>
        <end position="258"/>
    </location>
</feature>
<evidence type="ECO:0000256" key="2">
    <source>
        <dbReference type="ARBA" id="ARBA00012135"/>
    </source>
</evidence>
<organism evidence="8 9">
    <name type="scientific">Porphyromonas levii</name>
    <dbReference type="NCBI Taxonomy" id="28114"/>
    <lineage>
        <taxon>Bacteria</taxon>
        <taxon>Pseudomonadati</taxon>
        <taxon>Bacteroidota</taxon>
        <taxon>Bacteroidia</taxon>
        <taxon>Bacteroidales</taxon>
        <taxon>Porphyromonadaceae</taxon>
        <taxon>Porphyromonas</taxon>
    </lineage>
</organism>
<proteinExistence type="predicted"/>
<comment type="caution">
    <text evidence="8">The sequence shown here is derived from an EMBL/GenBank/DDBJ whole genome shotgun (WGS) entry which is preliminary data.</text>
</comment>
<dbReference type="GO" id="GO:0005829">
    <property type="term" value="C:cytosol"/>
    <property type="evidence" value="ECO:0007669"/>
    <property type="project" value="TreeGrafter"/>
</dbReference>
<name>A0A4Y8WMP8_9PORP</name>
<dbReference type="InterPro" id="IPR004399">
    <property type="entry name" value="HMP/HMP-P_kinase_dom"/>
</dbReference>
<dbReference type="Gene3D" id="3.40.1190.20">
    <property type="match status" value="1"/>
</dbReference>
<dbReference type="EC" id="2.7.1.49" evidence="2"/>
<reference evidence="8 9" key="1">
    <citation type="submission" date="2019-03" db="EMBL/GenBank/DDBJ databases">
        <title>Porphyromonas levii Isolated from the Uterus of Dairy Cows.</title>
        <authorList>
            <person name="Francis A.M."/>
        </authorList>
    </citation>
    <scope>NUCLEOTIDE SEQUENCE [LARGE SCALE GENOMIC DNA]</scope>
    <source>
        <strain evidence="8 9">AF5678</strain>
    </source>
</reference>
<evidence type="ECO:0000256" key="5">
    <source>
        <dbReference type="ARBA" id="ARBA00022777"/>
    </source>
</evidence>
<dbReference type="GO" id="GO:0009228">
    <property type="term" value="P:thiamine biosynthetic process"/>
    <property type="evidence" value="ECO:0007669"/>
    <property type="project" value="InterPro"/>
</dbReference>
<sequence>MKYLPTLTIAGSDCSGGAGIQADIKTMSALGCYAMSVITSITAQNTCGVRAVLPLPVELVRSQLEAILEDIPPLAIKIGMLYNSDIIHCVASLLQECDIPLVIDPVMVATSGDRLIDNTAVELFTRQLLPLSTLITPNLQEAEVLSKTKMTSQHALEEAGQWFLSHGARAVLIKGGHTWEKEATDYLFHNDGCQTFTHSRIESPNTHGTGCTLSSAITAYLAQGQTLSQAVALGKLYLTEALLSGKDLSIGHGHGPVDHFYNPQKSIKR</sequence>
<dbReference type="NCBIfam" id="TIGR00097">
    <property type="entry name" value="HMP-P_kinase"/>
    <property type="match status" value="1"/>
</dbReference>
<comment type="pathway">
    <text evidence="1">Cofactor biosynthesis; thiamine diphosphate biosynthesis.</text>
</comment>
<gene>
    <name evidence="8" type="primary">thiD</name>
    <name evidence="8" type="ORF">E4P47_08920</name>
</gene>